<feature type="non-terminal residue" evidence="2">
    <location>
        <position position="1"/>
    </location>
</feature>
<dbReference type="AlphaFoldDB" id="A0A1B6HKP7"/>
<organism evidence="2">
    <name type="scientific">Homalodisca liturata</name>
    <dbReference type="NCBI Taxonomy" id="320908"/>
    <lineage>
        <taxon>Eukaryota</taxon>
        <taxon>Metazoa</taxon>
        <taxon>Ecdysozoa</taxon>
        <taxon>Arthropoda</taxon>
        <taxon>Hexapoda</taxon>
        <taxon>Insecta</taxon>
        <taxon>Pterygota</taxon>
        <taxon>Neoptera</taxon>
        <taxon>Paraneoptera</taxon>
        <taxon>Hemiptera</taxon>
        <taxon>Auchenorrhyncha</taxon>
        <taxon>Membracoidea</taxon>
        <taxon>Cicadellidae</taxon>
        <taxon>Cicadellinae</taxon>
        <taxon>Proconiini</taxon>
        <taxon>Homalodisca</taxon>
    </lineage>
</organism>
<feature type="region of interest" description="Disordered" evidence="1">
    <location>
        <begin position="1"/>
        <end position="115"/>
    </location>
</feature>
<evidence type="ECO:0000256" key="1">
    <source>
        <dbReference type="SAM" id="MobiDB-lite"/>
    </source>
</evidence>
<gene>
    <name evidence="2" type="ORF">g.56094</name>
</gene>
<dbReference type="EMBL" id="GECU01032452">
    <property type="protein sequence ID" value="JAS75254.1"/>
    <property type="molecule type" value="Transcribed_RNA"/>
</dbReference>
<feature type="non-terminal residue" evidence="2">
    <location>
        <position position="115"/>
    </location>
</feature>
<feature type="compositionally biased region" description="Basic and acidic residues" evidence="1">
    <location>
        <begin position="103"/>
        <end position="115"/>
    </location>
</feature>
<accession>A0A1B6HKP7</accession>
<evidence type="ECO:0000313" key="2">
    <source>
        <dbReference type="EMBL" id="JAS75254.1"/>
    </source>
</evidence>
<name>A0A1B6HKP7_9HEMI</name>
<proteinExistence type="predicted"/>
<feature type="compositionally biased region" description="Low complexity" evidence="1">
    <location>
        <begin position="57"/>
        <end position="82"/>
    </location>
</feature>
<protein>
    <submittedName>
        <fullName evidence="2">Uncharacterized protein</fullName>
    </submittedName>
</protein>
<sequence length="115" mass="12782">AYSRKHSTSSCRSPEFEGAKVKPATLDLTQIVRPSRPVQSLTQLTRDESRTPSPATSMSRSSLFRRSSESSSSTKSRASVSSEFKTRKDSKNKSVFTSLFKKGSRDSIRRKSESS</sequence>
<reference evidence="2" key="1">
    <citation type="submission" date="2015-11" db="EMBL/GenBank/DDBJ databases">
        <title>De novo transcriptome assembly of four potential Pierce s Disease insect vectors from Arizona vineyards.</title>
        <authorList>
            <person name="Tassone E.E."/>
        </authorList>
    </citation>
    <scope>NUCLEOTIDE SEQUENCE</scope>
</reference>